<name>A0A544QN19_9EURY</name>
<dbReference type="OrthoDB" id="328136at2157"/>
<keyword evidence="1" id="KW-0812">Transmembrane</keyword>
<comment type="caution">
    <text evidence="2">The sequence shown here is derived from an EMBL/GenBank/DDBJ whole genome shotgun (WGS) entry which is preliminary data.</text>
</comment>
<evidence type="ECO:0000313" key="2">
    <source>
        <dbReference type="EMBL" id="TQQ80316.1"/>
    </source>
</evidence>
<evidence type="ECO:0000313" key="3">
    <source>
        <dbReference type="Proteomes" id="UP000315385"/>
    </source>
</evidence>
<reference evidence="2 3" key="1">
    <citation type="submission" date="2019-02" db="EMBL/GenBank/DDBJ databases">
        <title>Halonotius sp. a new haloqrchaeon isolated from saline water.</title>
        <authorList>
            <person name="Duran-Viseras A."/>
            <person name="Sanchez-Porro C."/>
            <person name="Ventosa A."/>
        </authorList>
    </citation>
    <scope>NUCLEOTIDE SEQUENCE [LARGE SCALE GENOMIC DNA]</scope>
    <source>
        <strain evidence="2 3">F9-27</strain>
    </source>
</reference>
<accession>A0A544QN19</accession>
<dbReference type="AlphaFoldDB" id="A0A544QN19"/>
<dbReference type="Proteomes" id="UP000315385">
    <property type="component" value="Unassembled WGS sequence"/>
</dbReference>
<dbReference type="RefSeq" id="WP_142443438.1">
    <property type="nucleotide sequence ID" value="NZ_SESI01000002.1"/>
</dbReference>
<feature type="transmembrane region" description="Helical" evidence="1">
    <location>
        <begin position="134"/>
        <end position="154"/>
    </location>
</feature>
<sequence length="186" mass="19729">MSTPKADPDIGDLFDQLEKLAETVDTDEEREQVEKAMELTADAAESDGAFGQVIWGFDRADAAEALLGSLLFGIPMAVEGGTAEVGQFFVAHPPFLVGTLLFSILLTSGVLYVADIQDVRVRHRLFGLVPRRLAGALSISFLMAIVLLTAWGRISWAEPSVAIANVVVAFVPMSVGAALGDILPGS</sequence>
<proteinExistence type="predicted"/>
<feature type="transmembrane region" description="Helical" evidence="1">
    <location>
        <begin position="160"/>
        <end position="183"/>
    </location>
</feature>
<protein>
    <submittedName>
        <fullName evidence="2">DUF2391 family protein</fullName>
    </submittedName>
</protein>
<gene>
    <name evidence="2" type="ORF">EWF95_07415</name>
</gene>
<keyword evidence="1" id="KW-1133">Transmembrane helix</keyword>
<feature type="transmembrane region" description="Helical" evidence="1">
    <location>
        <begin position="95"/>
        <end position="114"/>
    </location>
</feature>
<keyword evidence="3" id="KW-1185">Reference proteome</keyword>
<organism evidence="2 3">
    <name type="scientific">Halonotius roseus</name>
    <dbReference type="NCBI Taxonomy" id="2511997"/>
    <lineage>
        <taxon>Archaea</taxon>
        <taxon>Methanobacteriati</taxon>
        <taxon>Methanobacteriota</taxon>
        <taxon>Stenosarchaea group</taxon>
        <taxon>Halobacteria</taxon>
        <taxon>Halobacteriales</taxon>
        <taxon>Haloferacaceae</taxon>
        <taxon>Halonotius</taxon>
    </lineage>
</organism>
<dbReference type="Pfam" id="PF09622">
    <property type="entry name" value="DUF2391"/>
    <property type="match status" value="1"/>
</dbReference>
<dbReference type="EMBL" id="SESI01000002">
    <property type="protein sequence ID" value="TQQ80316.1"/>
    <property type="molecule type" value="Genomic_DNA"/>
</dbReference>
<keyword evidence="1" id="KW-0472">Membrane</keyword>
<dbReference type="InterPro" id="IPR024464">
    <property type="entry name" value="DUF2391"/>
</dbReference>
<evidence type="ECO:0000256" key="1">
    <source>
        <dbReference type="SAM" id="Phobius"/>
    </source>
</evidence>